<evidence type="ECO:0000256" key="1">
    <source>
        <dbReference type="SAM" id="MobiDB-lite"/>
    </source>
</evidence>
<accession>A0AA36DB92</accession>
<organism evidence="2 3">
    <name type="scientific">Mesorhabditis spiculigera</name>
    <dbReference type="NCBI Taxonomy" id="96644"/>
    <lineage>
        <taxon>Eukaryota</taxon>
        <taxon>Metazoa</taxon>
        <taxon>Ecdysozoa</taxon>
        <taxon>Nematoda</taxon>
        <taxon>Chromadorea</taxon>
        <taxon>Rhabditida</taxon>
        <taxon>Rhabditina</taxon>
        <taxon>Rhabditomorpha</taxon>
        <taxon>Rhabditoidea</taxon>
        <taxon>Rhabditidae</taxon>
        <taxon>Mesorhabditinae</taxon>
        <taxon>Mesorhabditis</taxon>
    </lineage>
</organism>
<reference evidence="2" key="1">
    <citation type="submission" date="2023-06" db="EMBL/GenBank/DDBJ databases">
        <authorList>
            <person name="Delattre M."/>
        </authorList>
    </citation>
    <scope>NUCLEOTIDE SEQUENCE</scope>
    <source>
        <strain evidence="2">AF72</strain>
    </source>
</reference>
<comment type="caution">
    <text evidence="2">The sequence shown here is derived from an EMBL/GenBank/DDBJ whole genome shotgun (WGS) entry which is preliminary data.</text>
</comment>
<gene>
    <name evidence="2" type="ORF">MSPICULIGERA_LOCUS22598</name>
</gene>
<dbReference type="EMBL" id="CATQJA010002697">
    <property type="protein sequence ID" value="CAJ0584549.1"/>
    <property type="molecule type" value="Genomic_DNA"/>
</dbReference>
<feature type="non-terminal residue" evidence="2">
    <location>
        <position position="1"/>
    </location>
</feature>
<evidence type="ECO:0000313" key="2">
    <source>
        <dbReference type="EMBL" id="CAJ0584549.1"/>
    </source>
</evidence>
<keyword evidence="3" id="KW-1185">Reference proteome</keyword>
<sequence>MGWGYGGWVVIYEVLRDEANIQLPEQPLTKDVGRHPSASASSSNSDGSQRRLIPFTDQVAAGPQFEGSFQPFPDDEDLEGSGDVFEELKDAITPGTQLTYPPSADRTNQEKAANPPAKVPEVAKSSPPHHFPSILLASSLVVLLIFP</sequence>
<dbReference type="Proteomes" id="UP001177023">
    <property type="component" value="Unassembled WGS sequence"/>
</dbReference>
<name>A0AA36DB92_9BILA</name>
<dbReference type="AlphaFoldDB" id="A0AA36DB92"/>
<evidence type="ECO:0000313" key="3">
    <source>
        <dbReference type="Proteomes" id="UP001177023"/>
    </source>
</evidence>
<proteinExistence type="predicted"/>
<protein>
    <submittedName>
        <fullName evidence="2">Uncharacterized protein</fullName>
    </submittedName>
</protein>
<feature type="region of interest" description="Disordered" evidence="1">
    <location>
        <begin position="24"/>
        <end position="128"/>
    </location>
</feature>